<organism evidence="5 6">
    <name type="scientific">Nonomuraea cavernae</name>
    <dbReference type="NCBI Taxonomy" id="2045107"/>
    <lineage>
        <taxon>Bacteria</taxon>
        <taxon>Bacillati</taxon>
        <taxon>Actinomycetota</taxon>
        <taxon>Actinomycetes</taxon>
        <taxon>Streptosporangiales</taxon>
        <taxon>Streptosporangiaceae</taxon>
        <taxon>Nonomuraea</taxon>
    </lineage>
</organism>
<dbReference type="InterPro" id="IPR000524">
    <property type="entry name" value="Tscrpt_reg_HTH_GntR"/>
</dbReference>
<dbReference type="SUPFAM" id="SSF46785">
    <property type="entry name" value="Winged helix' DNA-binding domain"/>
    <property type="match status" value="1"/>
</dbReference>
<comment type="caution">
    <text evidence="5">The sequence shown here is derived from an EMBL/GenBank/DDBJ whole genome shotgun (WGS) entry which is preliminary data.</text>
</comment>
<dbReference type="Gene3D" id="1.10.10.10">
    <property type="entry name" value="Winged helix-like DNA-binding domain superfamily/Winged helix DNA-binding domain"/>
    <property type="match status" value="1"/>
</dbReference>
<evidence type="ECO:0000256" key="1">
    <source>
        <dbReference type="ARBA" id="ARBA00023015"/>
    </source>
</evidence>
<evidence type="ECO:0000256" key="2">
    <source>
        <dbReference type="ARBA" id="ARBA00023125"/>
    </source>
</evidence>
<dbReference type="PANTHER" id="PTHR38445">
    <property type="entry name" value="HTH-TYPE TRANSCRIPTIONAL REPRESSOR YTRA"/>
    <property type="match status" value="1"/>
</dbReference>
<name>A0A918DJY2_9ACTN</name>
<dbReference type="PANTHER" id="PTHR38445:SF7">
    <property type="entry name" value="GNTR-FAMILY TRANSCRIPTIONAL REGULATOR"/>
    <property type="match status" value="1"/>
</dbReference>
<gene>
    <name evidence="5" type="primary">ytrA</name>
    <name evidence="5" type="ORF">GCM10012289_36470</name>
</gene>
<dbReference type="PROSITE" id="PS50949">
    <property type="entry name" value="HTH_GNTR"/>
    <property type="match status" value="1"/>
</dbReference>
<reference evidence="5" key="2">
    <citation type="submission" date="2020-09" db="EMBL/GenBank/DDBJ databases">
        <authorList>
            <person name="Sun Q."/>
            <person name="Zhou Y."/>
        </authorList>
    </citation>
    <scope>NUCLEOTIDE SEQUENCE</scope>
    <source>
        <strain evidence="5">CGMCC 4.7368</strain>
    </source>
</reference>
<accession>A0A918DJY2</accession>
<evidence type="ECO:0000313" key="5">
    <source>
        <dbReference type="EMBL" id="GGO71229.1"/>
    </source>
</evidence>
<dbReference type="AlphaFoldDB" id="A0A918DJY2"/>
<evidence type="ECO:0000313" key="6">
    <source>
        <dbReference type="Proteomes" id="UP000646523"/>
    </source>
</evidence>
<evidence type="ECO:0000259" key="4">
    <source>
        <dbReference type="PROSITE" id="PS50949"/>
    </source>
</evidence>
<dbReference type="GO" id="GO:0003677">
    <property type="term" value="F:DNA binding"/>
    <property type="evidence" value="ECO:0007669"/>
    <property type="project" value="UniProtKB-KW"/>
</dbReference>
<feature type="domain" description="HTH gntR-type" evidence="4">
    <location>
        <begin position="12"/>
        <end position="80"/>
    </location>
</feature>
<dbReference type="Proteomes" id="UP000646523">
    <property type="component" value="Unassembled WGS sequence"/>
</dbReference>
<dbReference type="EMBL" id="BMNH01000010">
    <property type="protein sequence ID" value="GGO71229.1"/>
    <property type="molecule type" value="Genomic_DNA"/>
</dbReference>
<reference evidence="5" key="1">
    <citation type="journal article" date="2014" name="Int. J. Syst. Evol. Microbiol.">
        <title>Complete genome sequence of Corynebacterium casei LMG S-19264T (=DSM 44701T), isolated from a smear-ripened cheese.</title>
        <authorList>
            <consortium name="US DOE Joint Genome Institute (JGI-PGF)"/>
            <person name="Walter F."/>
            <person name="Albersmeier A."/>
            <person name="Kalinowski J."/>
            <person name="Ruckert C."/>
        </authorList>
    </citation>
    <scope>NUCLEOTIDE SEQUENCE</scope>
    <source>
        <strain evidence="5">CGMCC 4.7368</strain>
    </source>
</reference>
<proteinExistence type="predicted"/>
<keyword evidence="1" id="KW-0805">Transcription regulation</keyword>
<keyword evidence="2" id="KW-0238">DNA-binding</keyword>
<dbReference type="RefSeq" id="WP_189125313.1">
    <property type="nucleotide sequence ID" value="NZ_BMNH01000010.1"/>
</dbReference>
<dbReference type="SMART" id="SM00345">
    <property type="entry name" value="HTH_GNTR"/>
    <property type="match status" value="1"/>
</dbReference>
<dbReference type="InterPro" id="IPR036390">
    <property type="entry name" value="WH_DNA-bd_sf"/>
</dbReference>
<dbReference type="GO" id="GO:0003700">
    <property type="term" value="F:DNA-binding transcription factor activity"/>
    <property type="evidence" value="ECO:0007669"/>
    <property type="project" value="InterPro"/>
</dbReference>
<evidence type="ECO:0000256" key="3">
    <source>
        <dbReference type="ARBA" id="ARBA00023163"/>
    </source>
</evidence>
<sequence length="131" mass="14232">MIEFHLDRASGVATYLQLVHQVKQALRLGGLRPGDQLPTAREVVASLAINPNTVLKAYRELEREGLVEGRPGQGTFVRRAIGGGAPLAEHHRLRRGLEQWVGQAREAGLDQEDVRALFAAVTADAFTEGVA</sequence>
<keyword evidence="6" id="KW-1185">Reference proteome</keyword>
<dbReference type="InterPro" id="IPR036388">
    <property type="entry name" value="WH-like_DNA-bd_sf"/>
</dbReference>
<protein>
    <submittedName>
        <fullName evidence="5">GntR family transcriptional regulator</fullName>
    </submittedName>
</protein>
<dbReference type="CDD" id="cd07377">
    <property type="entry name" value="WHTH_GntR"/>
    <property type="match status" value="1"/>
</dbReference>
<dbReference type="Pfam" id="PF00392">
    <property type="entry name" value="GntR"/>
    <property type="match status" value="1"/>
</dbReference>
<keyword evidence="3" id="KW-0804">Transcription</keyword>